<feature type="transmembrane region" description="Helical" evidence="1">
    <location>
        <begin position="361"/>
        <end position="382"/>
    </location>
</feature>
<feature type="transmembrane region" description="Helical" evidence="1">
    <location>
        <begin position="1000"/>
        <end position="1023"/>
    </location>
</feature>
<keyword evidence="1" id="KW-0812">Transmembrane</keyword>
<feature type="transmembrane region" description="Helical" evidence="1">
    <location>
        <begin position="438"/>
        <end position="457"/>
    </location>
</feature>
<organism evidence="2 3">
    <name type="scientific">Mucilaginibacter agri</name>
    <dbReference type="NCBI Taxonomy" id="2695265"/>
    <lineage>
        <taxon>Bacteria</taxon>
        <taxon>Pseudomonadati</taxon>
        <taxon>Bacteroidota</taxon>
        <taxon>Sphingobacteriia</taxon>
        <taxon>Sphingobacteriales</taxon>
        <taxon>Sphingobacteriaceae</taxon>
        <taxon>Mucilaginibacter</taxon>
    </lineage>
</organism>
<reference evidence="2" key="1">
    <citation type="submission" date="2020-01" db="EMBL/GenBank/DDBJ databases">
        <authorList>
            <person name="Seo Y.L."/>
        </authorList>
    </citation>
    <scope>NUCLEOTIDE SEQUENCE</scope>
    <source>
        <strain evidence="2">R11</strain>
    </source>
</reference>
<dbReference type="PRINTS" id="PR00702">
    <property type="entry name" value="ACRIFLAVINRP"/>
</dbReference>
<dbReference type="Gene3D" id="1.20.1640.10">
    <property type="entry name" value="Multidrug efflux transporter AcrB transmembrane domain"/>
    <property type="match status" value="2"/>
</dbReference>
<dbReference type="Gene3D" id="3.30.70.1430">
    <property type="entry name" value="Multidrug efflux transporter AcrB pore domain"/>
    <property type="match status" value="2"/>
</dbReference>
<dbReference type="Gene3D" id="3.30.70.1320">
    <property type="entry name" value="Multidrug efflux transporter AcrB pore domain like"/>
    <property type="match status" value="1"/>
</dbReference>
<evidence type="ECO:0000313" key="3">
    <source>
        <dbReference type="Proteomes" id="UP000638732"/>
    </source>
</evidence>
<sequence>MNIIQFIISSLRKPITIVVAVIAIVFFSVVSIKTMPVDIFPKLGTSAIYVAQTYGGLSAEQVEGFITSYYEYHFLYVSGVKSVESKSIQGLTLLKINFYEGTDMGQATAEVVAMVNRARAFMPPGTVAPFVTRFDGGSVPVGQLVFSSPNRSLSEISDLALFKVRPMFSTLPGVSAPPPFGGNQRSVLIKADPNKMRSYGISPEELVTAIAKGNTIMPSGNLRMGDQMLVAPQNTVVDNIQDLGNIQVRPGNGPAVYVHDLAQIDNGGDITSGYALINGKRSVYIPVTKRADASTWDVVQKVKAALPDMQAAIPPDIKVTYEFDQSGYVINSLKSLMTEGILGALLTGLMVLLFLRDWRGSLIVVLTIPLALLSAVIFLKLFGQSINIMTLGGLALAIGILVDEATVTIENIHHHQEKGEPKGRAILEACKEIALPKLLILLCILAVFFPAFFMSGIPKAMFLPLSLSVGFAMIASFLLSQSFVPVIANWLFKDQLSGSAKESKRMSRFKERHERLIHRLSPGRNLLIPVYLLLSVALATLLFFTVGKELFPKVDAGQFQVRLRLPEGSRIERTEQKTKQLLHLMDSLSGGNKIAISSAYVGLLPSSYPVSAIHLWTSGPEEAVLKVKFISGAGIKPDDFKEKIRQEVSRQMPTAHISFEPADLVEQVMSQGTGTPIQIQVLGKSLAQDREFGKKIVEKLKGLSYLRDVTYSAPQGYPAMKIEFDRVKLGQLGLTVEDAGKSLAAATASSRFTQPNYWVDKAAGTAYQVQVQVPELIMNDPGQVDNILLSSNNGKQVYMRDVATWKMGNVEGEYDRLNQKRFITITANLQGRALGSAINDIDKIISNTGKLPEGMKIQQPGQAEVFLQTFTELQNGILLAIVVIFLLLAVNFQSFRLSLVIIAVIPGILAGSLLLLWICGKTLNIQSYMGCIMAVGVAVANAILFVTQAEKHRNEKLKEPYLHGIKDRIRPILMTSLAMIAGMIPMALGLGEGGDQTSPLGTAVIGGLIFSLFSSLVILPLIYQSAIGNKPAHQLSLDPDDPQSRYHLLTESKL</sequence>
<dbReference type="EMBL" id="WWEO01000028">
    <property type="protein sequence ID" value="NCD67839.1"/>
    <property type="molecule type" value="Genomic_DNA"/>
</dbReference>
<dbReference type="Proteomes" id="UP000638732">
    <property type="component" value="Unassembled WGS sequence"/>
</dbReference>
<accession>A0A966DSI9</accession>
<dbReference type="SUPFAM" id="SSF82714">
    <property type="entry name" value="Multidrug efflux transporter AcrB TolC docking domain, DN and DC subdomains"/>
    <property type="match status" value="2"/>
</dbReference>
<dbReference type="RefSeq" id="WP_166583879.1">
    <property type="nucleotide sequence ID" value="NZ_WWEO01000028.1"/>
</dbReference>
<dbReference type="Gene3D" id="3.30.70.1440">
    <property type="entry name" value="Multidrug efflux transporter AcrB pore domain"/>
    <property type="match status" value="1"/>
</dbReference>
<feature type="transmembrane region" description="Helical" evidence="1">
    <location>
        <begin position="899"/>
        <end position="919"/>
    </location>
</feature>
<evidence type="ECO:0000256" key="1">
    <source>
        <dbReference type="SAM" id="Phobius"/>
    </source>
</evidence>
<dbReference type="Pfam" id="PF00873">
    <property type="entry name" value="ACR_tran"/>
    <property type="match status" value="1"/>
</dbReference>
<dbReference type="InterPro" id="IPR027463">
    <property type="entry name" value="AcrB_DN_DC_subdom"/>
</dbReference>
<keyword evidence="3" id="KW-1185">Reference proteome</keyword>
<dbReference type="AlphaFoldDB" id="A0A966DSI9"/>
<dbReference type="Gene3D" id="3.30.2090.10">
    <property type="entry name" value="Multidrug efflux transporter AcrB TolC docking domain, DN and DC subdomains"/>
    <property type="match status" value="2"/>
</dbReference>
<keyword evidence="1" id="KW-0472">Membrane</keyword>
<dbReference type="GO" id="GO:0042910">
    <property type="term" value="F:xenobiotic transmembrane transporter activity"/>
    <property type="evidence" value="ECO:0007669"/>
    <property type="project" value="TreeGrafter"/>
</dbReference>
<proteinExistence type="predicted"/>
<comment type="caution">
    <text evidence="2">The sequence shown here is derived from an EMBL/GenBank/DDBJ whole genome shotgun (WGS) entry which is preliminary data.</text>
</comment>
<feature type="transmembrane region" description="Helical" evidence="1">
    <location>
        <begin position="469"/>
        <end position="492"/>
    </location>
</feature>
<gene>
    <name evidence="2" type="ORF">GSY63_00550</name>
</gene>
<protein>
    <submittedName>
        <fullName evidence="2">MMPL family transporter</fullName>
    </submittedName>
</protein>
<feature type="transmembrane region" description="Helical" evidence="1">
    <location>
        <begin position="336"/>
        <end position="355"/>
    </location>
</feature>
<dbReference type="PANTHER" id="PTHR32063">
    <property type="match status" value="1"/>
</dbReference>
<reference evidence="2" key="2">
    <citation type="submission" date="2020-10" db="EMBL/GenBank/DDBJ databases">
        <title>Mucilaginibacter sp. nov., isolated from soil.</title>
        <authorList>
            <person name="Jeon C.O."/>
        </authorList>
    </citation>
    <scope>NUCLEOTIDE SEQUENCE</scope>
    <source>
        <strain evidence="2">R11</strain>
    </source>
</reference>
<dbReference type="SUPFAM" id="SSF82866">
    <property type="entry name" value="Multidrug efflux transporter AcrB transmembrane domain"/>
    <property type="match status" value="2"/>
</dbReference>
<dbReference type="GO" id="GO:0005886">
    <property type="term" value="C:plasma membrane"/>
    <property type="evidence" value="ECO:0007669"/>
    <property type="project" value="TreeGrafter"/>
</dbReference>
<evidence type="ECO:0000313" key="2">
    <source>
        <dbReference type="EMBL" id="NCD67839.1"/>
    </source>
</evidence>
<dbReference type="PANTHER" id="PTHR32063:SF8">
    <property type="entry name" value="CATION EFFLUX PROTEIN"/>
    <property type="match status" value="1"/>
</dbReference>
<dbReference type="InterPro" id="IPR001036">
    <property type="entry name" value="Acrflvin-R"/>
</dbReference>
<feature type="transmembrane region" description="Helical" evidence="1">
    <location>
        <begin position="873"/>
        <end position="892"/>
    </location>
</feature>
<feature type="transmembrane region" description="Helical" evidence="1">
    <location>
        <begin position="925"/>
        <end position="947"/>
    </location>
</feature>
<feature type="transmembrane region" description="Helical" evidence="1">
    <location>
        <begin position="526"/>
        <end position="546"/>
    </location>
</feature>
<feature type="transmembrane region" description="Helical" evidence="1">
    <location>
        <begin position="15"/>
        <end position="32"/>
    </location>
</feature>
<feature type="transmembrane region" description="Helical" evidence="1">
    <location>
        <begin position="968"/>
        <end position="988"/>
    </location>
</feature>
<dbReference type="SUPFAM" id="SSF82693">
    <property type="entry name" value="Multidrug efflux transporter AcrB pore domain, PN1, PN2, PC1 and PC2 subdomains"/>
    <property type="match status" value="2"/>
</dbReference>
<keyword evidence="1" id="KW-1133">Transmembrane helix</keyword>
<name>A0A966DSI9_9SPHI</name>